<keyword evidence="1" id="KW-0812">Transmembrane</keyword>
<comment type="caution">
    <text evidence="2">The sequence shown here is derived from an EMBL/GenBank/DDBJ whole genome shotgun (WGS) entry which is preliminary data.</text>
</comment>
<dbReference type="AlphaFoldDB" id="A0A941GRH7"/>
<evidence type="ECO:0000313" key="2">
    <source>
        <dbReference type="EMBL" id="MBR8827806.1"/>
    </source>
</evidence>
<evidence type="ECO:0000256" key="1">
    <source>
        <dbReference type="SAM" id="Phobius"/>
    </source>
</evidence>
<keyword evidence="1" id="KW-0472">Membrane</keyword>
<keyword evidence="1" id="KW-1133">Transmembrane helix</keyword>
<evidence type="ECO:0000313" key="3">
    <source>
        <dbReference type="Proteomes" id="UP000767446"/>
    </source>
</evidence>
<dbReference type="EMBL" id="JADQBC010000044">
    <property type="protein sequence ID" value="MBR8827806.1"/>
    <property type="molecule type" value="Genomic_DNA"/>
</dbReference>
<sequence>MYNKNTDKDILGAAATAAVGAGVVTSFAVSQGQPPLIALLITIISTLFAVICHQSDLI</sequence>
<proteinExistence type="predicted"/>
<organism evidence="2 3">
    <name type="scientific">Gomphosphaeria aponina SAG 52.96 = DSM 107014</name>
    <dbReference type="NCBI Taxonomy" id="1521640"/>
    <lineage>
        <taxon>Bacteria</taxon>
        <taxon>Bacillati</taxon>
        <taxon>Cyanobacteriota</taxon>
        <taxon>Cyanophyceae</taxon>
        <taxon>Oscillatoriophycideae</taxon>
        <taxon>Chroococcales</taxon>
        <taxon>Gomphosphaeriaceae</taxon>
        <taxon>Gomphosphaeria</taxon>
    </lineage>
</organism>
<reference evidence="2" key="1">
    <citation type="submission" date="2021-02" db="EMBL/GenBank/DDBJ databases">
        <title>Metagenome analyses of Stigonema ocellatum DSM 106950, Chlorogloea purpurea SAG 13.99 and Gomphosphaeria aponina DSM 107014.</title>
        <authorList>
            <person name="Marter P."/>
            <person name="Huang S."/>
        </authorList>
    </citation>
    <scope>NUCLEOTIDE SEQUENCE</scope>
    <source>
        <strain evidence="2">JP213</strain>
    </source>
</reference>
<dbReference type="Proteomes" id="UP000767446">
    <property type="component" value="Unassembled WGS sequence"/>
</dbReference>
<accession>A0A941GRH7</accession>
<protein>
    <submittedName>
        <fullName evidence="2">Uncharacterized protein</fullName>
    </submittedName>
</protein>
<gene>
    <name evidence="2" type="ORF">DSM107014_07855</name>
</gene>
<name>A0A941GRH7_9CHRO</name>
<feature type="transmembrane region" description="Helical" evidence="1">
    <location>
        <begin position="36"/>
        <end position="53"/>
    </location>
</feature>